<dbReference type="Gene3D" id="3.40.930.10">
    <property type="entry name" value="Mannitol-specific EII, Chain A"/>
    <property type="match status" value="1"/>
</dbReference>
<sequence>MDLKDNKYGHDGDNRDDAFDFGSPSPKLSTFYIGAEQVQVFTELQELVPRVQGGLHFTEDVFDSPVTAHLRVLWLEVARWVDFEQDYNKIGQRFTEPHVSPMKFSRVSQLCEQLNAYGKIIRTDATTLGSTLNEISAHARESGCVRSKQEFDVLRAILLAERWHPEVKGCISDMEEFAQYWENSVISGVNPAYENESTQGDLGGQSNNELETFQSSYNKLVNLQDRAHHPYHRYNNLLTSTLGPGSEACTAMCGTIEFLEKPLIVLVRLNNCIRKSCITEVDIPVRFIFVYLGPPSTELRYDKLARVFAVMMGNVHFRACINEAKDVRDIVDAINGFMNDALVMPISRFTNPETLAGMVRQIEAYKREVEHDVENECRLRNILTSGKPSQVDLPYNFNFAVSRKLSAISLALNDAVLRTPAAVHQSLSKPTASSRRKQFIDGFCPPFVDFFRGLKPWANRVPSDYRDAFKKDHLSIVFGSVLFLYFVNLAPAITFGALLNTQVDPSFTISLTLLSTGVFITVFTLLAGQPLAFVGLTAPMFILETAIASVAKDAHIDAKLLRFWAAIYCSMFGIFFLGCNASVLANHIRRSVEEIFNSFIAFFFLLKSLFTMFRLIPSGPKNSSPDANLDFSNKLAIAGATLFLAFIKLQFCLSLARIKRGNYFRRIIRKMLGALNVPLGMLLITALDLIFFQKFNLPKVSIPPPNRANVSSWFNMPNMKHLLDYGPASPFLVHGMAISIGLTMGIIIFTEVALNGITAMKNKAVKPNVFVMDVLLMQIIFPVVSGVLGWPFCSGATVRTMSNLVALVKMDHAPAPGIPHRVIGTVEQRVSGLLVGVFVALSIFLGSILSFIPLAALYGMFLYMGVMGLRDLQFFLRVLALLKRRKHWEDWECVRGLPGKHILVFAIIQTIIIAILVALNIVAEFSTAKYAGIIFPVIILLYALFRESALPRWTWLSLYLHQLDRKYKLNPVTHTAVIEKSCSRKETLASLHVVPSVVNNDSHGNTVLLSDVECEEELSDHEDGVVRRTWAT</sequence>
<dbReference type="GO" id="GO:0005886">
    <property type="term" value="C:plasma membrane"/>
    <property type="evidence" value="ECO:0007669"/>
    <property type="project" value="UniProtKB-SubCell"/>
</dbReference>
<feature type="domain" description="Bicarbonate transporter-like transmembrane" evidence="10">
    <location>
        <begin position="460"/>
        <end position="618"/>
    </location>
</feature>
<dbReference type="GO" id="GO:0008509">
    <property type="term" value="F:monoatomic anion transmembrane transporter activity"/>
    <property type="evidence" value="ECO:0007669"/>
    <property type="project" value="InterPro"/>
</dbReference>
<keyword evidence="4" id="KW-1003">Cell membrane</keyword>
<evidence type="ECO:0008006" key="14">
    <source>
        <dbReference type="Google" id="ProtNLM"/>
    </source>
</evidence>
<proteinExistence type="inferred from homology"/>
<dbReference type="InterPro" id="IPR003020">
    <property type="entry name" value="HCO3_transpt_euk"/>
</dbReference>
<feature type="transmembrane region" description="Helical" evidence="9">
    <location>
        <begin position="563"/>
        <end position="583"/>
    </location>
</feature>
<evidence type="ECO:0000259" key="11">
    <source>
        <dbReference type="Pfam" id="PF07565"/>
    </source>
</evidence>
<evidence type="ECO:0000256" key="5">
    <source>
        <dbReference type="ARBA" id="ARBA00022692"/>
    </source>
</evidence>
<evidence type="ECO:0000256" key="3">
    <source>
        <dbReference type="ARBA" id="ARBA00022448"/>
    </source>
</evidence>
<feature type="transmembrane region" description="Helical" evidence="9">
    <location>
        <begin position="670"/>
        <end position="692"/>
    </location>
</feature>
<feature type="domain" description="Bicarbonate transporter-like transmembrane" evidence="10">
    <location>
        <begin position="642"/>
        <end position="965"/>
    </location>
</feature>
<dbReference type="PANTHER" id="PTHR11453">
    <property type="entry name" value="ANION EXCHANGE PROTEIN"/>
    <property type="match status" value="1"/>
</dbReference>
<dbReference type="InterPro" id="IPR016152">
    <property type="entry name" value="PTrfase/Anion_transptr"/>
</dbReference>
<evidence type="ECO:0000256" key="9">
    <source>
        <dbReference type="SAM" id="Phobius"/>
    </source>
</evidence>
<feature type="transmembrane region" description="Helical" evidence="9">
    <location>
        <begin position="830"/>
        <end position="854"/>
    </location>
</feature>
<gene>
    <name evidence="12" type="ORF">CDAUBV1_LOCUS17375</name>
</gene>
<name>A0AAV2U0S5_CALDB</name>
<protein>
    <recommendedName>
        <fullName evidence="14">Anion exchange protein</fullName>
    </recommendedName>
</protein>
<comment type="similarity">
    <text evidence="2">Belongs to the anion exchanger (TC 2.A.31) family.</text>
</comment>
<feature type="transmembrane region" description="Helical" evidence="9">
    <location>
        <begin position="636"/>
        <end position="658"/>
    </location>
</feature>
<dbReference type="GO" id="GO:0051453">
    <property type="term" value="P:regulation of intracellular pH"/>
    <property type="evidence" value="ECO:0007669"/>
    <property type="project" value="TreeGrafter"/>
</dbReference>
<feature type="transmembrane region" description="Helical" evidence="9">
    <location>
        <begin position="860"/>
        <end position="882"/>
    </location>
</feature>
<dbReference type="GO" id="GO:0005452">
    <property type="term" value="F:solute:inorganic anion antiporter activity"/>
    <property type="evidence" value="ECO:0007669"/>
    <property type="project" value="InterPro"/>
</dbReference>
<dbReference type="GO" id="GO:0015701">
    <property type="term" value="P:bicarbonate transport"/>
    <property type="evidence" value="ECO:0007669"/>
    <property type="project" value="TreeGrafter"/>
</dbReference>
<organism evidence="12 13">
    <name type="scientific">Calicophoron daubneyi</name>
    <name type="common">Rumen fluke</name>
    <name type="synonym">Paramphistomum daubneyi</name>
    <dbReference type="NCBI Taxonomy" id="300641"/>
    <lineage>
        <taxon>Eukaryota</taxon>
        <taxon>Metazoa</taxon>
        <taxon>Spiralia</taxon>
        <taxon>Lophotrochozoa</taxon>
        <taxon>Platyhelminthes</taxon>
        <taxon>Trematoda</taxon>
        <taxon>Digenea</taxon>
        <taxon>Plagiorchiida</taxon>
        <taxon>Pronocephalata</taxon>
        <taxon>Paramphistomoidea</taxon>
        <taxon>Paramphistomidae</taxon>
        <taxon>Calicophoron</taxon>
    </lineage>
</organism>
<feature type="domain" description="Band 3 cytoplasmic" evidence="11">
    <location>
        <begin position="73"/>
        <end position="346"/>
    </location>
</feature>
<keyword evidence="6 9" id="KW-1133">Transmembrane helix</keyword>
<dbReference type="InterPro" id="IPR011531">
    <property type="entry name" value="HCO3_transpt-like_TM_dom"/>
</dbReference>
<feature type="transmembrane region" description="Helical" evidence="9">
    <location>
        <begin position="731"/>
        <end position="754"/>
    </location>
</feature>
<evidence type="ECO:0000256" key="4">
    <source>
        <dbReference type="ARBA" id="ARBA00022475"/>
    </source>
</evidence>
<dbReference type="SUPFAM" id="SSF55804">
    <property type="entry name" value="Phoshotransferase/anion transport protein"/>
    <property type="match status" value="1"/>
</dbReference>
<dbReference type="Gene3D" id="1.10.287.570">
    <property type="entry name" value="Helical hairpin bin"/>
    <property type="match status" value="1"/>
</dbReference>
<keyword evidence="8 9" id="KW-0472">Membrane</keyword>
<evidence type="ECO:0000256" key="8">
    <source>
        <dbReference type="ARBA" id="ARBA00023136"/>
    </source>
</evidence>
<evidence type="ECO:0000313" key="12">
    <source>
        <dbReference type="EMBL" id="CAL5142096.1"/>
    </source>
</evidence>
<dbReference type="Proteomes" id="UP001497525">
    <property type="component" value="Unassembled WGS sequence"/>
</dbReference>
<evidence type="ECO:0000313" key="13">
    <source>
        <dbReference type="Proteomes" id="UP001497525"/>
    </source>
</evidence>
<reference evidence="12" key="1">
    <citation type="submission" date="2024-06" db="EMBL/GenBank/DDBJ databases">
        <authorList>
            <person name="Liu X."/>
            <person name="Lenzi L."/>
            <person name="Haldenby T S."/>
            <person name="Uol C."/>
        </authorList>
    </citation>
    <scope>NUCLEOTIDE SEQUENCE</scope>
</reference>
<evidence type="ECO:0000256" key="6">
    <source>
        <dbReference type="ARBA" id="ARBA00022989"/>
    </source>
</evidence>
<feature type="transmembrane region" description="Helical" evidence="9">
    <location>
        <begin position="902"/>
        <end position="922"/>
    </location>
</feature>
<evidence type="ECO:0000256" key="1">
    <source>
        <dbReference type="ARBA" id="ARBA00004651"/>
    </source>
</evidence>
<dbReference type="AlphaFoldDB" id="A0AAV2U0S5"/>
<keyword evidence="3" id="KW-0813">Transport</keyword>
<dbReference type="Pfam" id="PF07565">
    <property type="entry name" value="Band_3_cyto"/>
    <property type="match status" value="1"/>
</dbReference>
<dbReference type="InterPro" id="IPR013769">
    <property type="entry name" value="Band3_cytoplasmic_dom"/>
</dbReference>
<feature type="transmembrane region" description="Helical" evidence="9">
    <location>
        <begin position="928"/>
        <end position="945"/>
    </location>
</feature>
<comment type="caution">
    <text evidence="12">The sequence shown here is derived from an EMBL/GenBank/DDBJ whole genome shotgun (WGS) entry which is preliminary data.</text>
</comment>
<keyword evidence="7" id="KW-0406">Ion transport</keyword>
<feature type="transmembrane region" description="Helical" evidence="9">
    <location>
        <begin position="505"/>
        <end position="526"/>
    </location>
</feature>
<dbReference type="EMBL" id="CAXLJL010000956">
    <property type="protein sequence ID" value="CAL5142096.1"/>
    <property type="molecule type" value="Genomic_DNA"/>
</dbReference>
<feature type="transmembrane region" description="Helical" evidence="9">
    <location>
        <begin position="595"/>
        <end position="616"/>
    </location>
</feature>
<feature type="transmembrane region" description="Helical" evidence="9">
    <location>
        <begin position="476"/>
        <end position="499"/>
    </location>
</feature>
<accession>A0AAV2U0S5</accession>
<dbReference type="Pfam" id="PF00955">
    <property type="entry name" value="HCO3_cotransp"/>
    <property type="match status" value="2"/>
</dbReference>
<comment type="subcellular location">
    <subcellularLocation>
        <location evidence="1">Cell membrane</location>
        <topology evidence="1">Multi-pass membrane protein</topology>
    </subcellularLocation>
</comment>
<keyword evidence="5 9" id="KW-0812">Transmembrane</keyword>
<evidence type="ECO:0000256" key="2">
    <source>
        <dbReference type="ARBA" id="ARBA00010993"/>
    </source>
</evidence>
<dbReference type="PANTHER" id="PTHR11453:SF47">
    <property type="entry name" value="ANION EXCHANGE PROTEIN"/>
    <property type="match status" value="1"/>
</dbReference>
<evidence type="ECO:0000256" key="7">
    <source>
        <dbReference type="ARBA" id="ARBA00023065"/>
    </source>
</evidence>
<evidence type="ECO:0000259" key="10">
    <source>
        <dbReference type="Pfam" id="PF00955"/>
    </source>
</evidence>